<protein>
    <recommendedName>
        <fullName evidence="3">N-acetyltransferase domain-containing protein</fullName>
    </recommendedName>
</protein>
<reference evidence="4 5" key="1">
    <citation type="journal article" date="2016" name="Nat. Commun.">
        <title>Thousands of microbial genomes shed light on interconnected biogeochemical processes in an aquifer system.</title>
        <authorList>
            <person name="Anantharaman K."/>
            <person name="Brown C.T."/>
            <person name="Hug L.A."/>
            <person name="Sharon I."/>
            <person name="Castelle C.J."/>
            <person name="Probst A.J."/>
            <person name="Thomas B.C."/>
            <person name="Singh A."/>
            <person name="Wilkins M.J."/>
            <person name="Karaoz U."/>
            <person name="Brodie E.L."/>
            <person name="Williams K.H."/>
            <person name="Hubbard S.S."/>
            <person name="Banfield J.F."/>
        </authorList>
    </citation>
    <scope>NUCLEOTIDE SEQUENCE [LARGE SCALE GENOMIC DNA]</scope>
</reference>
<sequence length="156" mass="17640">MEFTIRQGTEKDFSLIQALNATLFVEDQQHDTTLDTHWPVSVEGVEYYMKSLMDPEKLVLIAESSQKNPLGYIIATSVNKWRYRKVKTGELENMYVVPKARRQGIGRALIGEVKAWLKTKGANRIYVSAYTKNTEAIAFYQANGFAGLESGLEVTL</sequence>
<dbReference type="Gene3D" id="3.40.630.30">
    <property type="match status" value="1"/>
</dbReference>
<evidence type="ECO:0000313" key="5">
    <source>
        <dbReference type="Proteomes" id="UP000176409"/>
    </source>
</evidence>
<organism evidence="4 5">
    <name type="scientific">Candidatus Gottesmanbacteria bacterium RIFCSPLOWO2_01_FULL_49_10</name>
    <dbReference type="NCBI Taxonomy" id="1798396"/>
    <lineage>
        <taxon>Bacteria</taxon>
        <taxon>Candidatus Gottesmaniibacteriota</taxon>
    </lineage>
</organism>
<dbReference type="SUPFAM" id="SSF55729">
    <property type="entry name" value="Acyl-CoA N-acyltransferases (Nat)"/>
    <property type="match status" value="1"/>
</dbReference>
<dbReference type="AlphaFoldDB" id="A0A1F6AZI1"/>
<dbReference type="PANTHER" id="PTHR43877">
    <property type="entry name" value="AMINOALKYLPHOSPHONATE N-ACETYLTRANSFERASE-RELATED-RELATED"/>
    <property type="match status" value="1"/>
</dbReference>
<feature type="domain" description="N-acetyltransferase" evidence="3">
    <location>
        <begin position="3"/>
        <end position="156"/>
    </location>
</feature>
<dbReference type="PANTHER" id="PTHR43877:SF1">
    <property type="entry name" value="ACETYLTRANSFERASE"/>
    <property type="match status" value="1"/>
</dbReference>
<dbReference type="InterPro" id="IPR016181">
    <property type="entry name" value="Acyl_CoA_acyltransferase"/>
</dbReference>
<gene>
    <name evidence="4" type="ORF">A2973_00195</name>
</gene>
<dbReference type="STRING" id="1798396.A2973_00195"/>
<dbReference type="CDD" id="cd04301">
    <property type="entry name" value="NAT_SF"/>
    <property type="match status" value="1"/>
</dbReference>
<dbReference type="PROSITE" id="PS51186">
    <property type="entry name" value="GNAT"/>
    <property type="match status" value="1"/>
</dbReference>
<name>A0A1F6AZI1_9BACT</name>
<accession>A0A1F6AZI1</accession>
<evidence type="ECO:0000259" key="3">
    <source>
        <dbReference type="PROSITE" id="PS51186"/>
    </source>
</evidence>
<dbReference type="GO" id="GO:0016747">
    <property type="term" value="F:acyltransferase activity, transferring groups other than amino-acyl groups"/>
    <property type="evidence" value="ECO:0007669"/>
    <property type="project" value="InterPro"/>
</dbReference>
<evidence type="ECO:0000256" key="1">
    <source>
        <dbReference type="ARBA" id="ARBA00022679"/>
    </source>
</evidence>
<dbReference type="Pfam" id="PF00583">
    <property type="entry name" value="Acetyltransf_1"/>
    <property type="match status" value="1"/>
</dbReference>
<evidence type="ECO:0000313" key="4">
    <source>
        <dbReference type="EMBL" id="OGG29902.1"/>
    </source>
</evidence>
<dbReference type="InterPro" id="IPR050832">
    <property type="entry name" value="Bact_Acetyltransf"/>
</dbReference>
<dbReference type="InterPro" id="IPR000182">
    <property type="entry name" value="GNAT_dom"/>
</dbReference>
<comment type="caution">
    <text evidence="4">The sequence shown here is derived from an EMBL/GenBank/DDBJ whole genome shotgun (WGS) entry which is preliminary data.</text>
</comment>
<dbReference type="Proteomes" id="UP000176409">
    <property type="component" value="Unassembled WGS sequence"/>
</dbReference>
<evidence type="ECO:0000256" key="2">
    <source>
        <dbReference type="ARBA" id="ARBA00023315"/>
    </source>
</evidence>
<keyword evidence="2" id="KW-0012">Acyltransferase</keyword>
<proteinExistence type="predicted"/>
<keyword evidence="1" id="KW-0808">Transferase</keyword>
<dbReference type="EMBL" id="MFJZ01000033">
    <property type="protein sequence ID" value="OGG29902.1"/>
    <property type="molecule type" value="Genomic_DNA"/>
</dbReference>